<dbReference type="InterPro" id="IPR051100">
    <property type="entry name" value="DnaJ_subfamily_B/C"/>
</dbReference>
<protein>
    <submittedName>
        <fullName evidence="1">Uncharacterized protein</fullName>
    </submittedName>
</protein>
<accession>A0A1B0DA58</accession>
<evidence type="ECO:0000313" key="1">
    <source>
        <dbReference type="EnsemblMetazoa" id="PPAI004563-PA"/>
    </source>
</evidence>
<evidence type="ECO:0000313" key="2">
    <source>
        <dbReference type="Proteomes" id="UP000092462"/>
    </source>
</evidence>
<dbReference type="PANTHER" id="PTHR43908">
    <property type="entry name" value="AT29763P-RELATED"/>
    <property type="match status" value="1"/>
</dbReference>
<dbReference type="VEuPathDB" id="VectorBase:PPAI004563"/>
<dbReference type="GO" id="GO:0030544">
    <property type="term" value="F:Hsp70 protein binding"/>
    <property type="evidence" value="ECO:0007669"/>
    <property type="project" value="TreeGrafter"/>
</dbReference>
<dbReference type="Proteomes" id="UP000092462">
    <property type="component" value="Unassembled WGS sequence"/>
</dbReference>
<dbReference type="PANTHER" id="PTHR43908:SF3">
    <property type="entry name" value="AT29763P-RELATED"/>
    <property type="match status" value="1"/>
</dbReference>
<keyword evidence="2" id="KW-1185">Reference proteome</keyword>
<organism evidence="1 2">
    <name type="scientific">Phlebotomus papatasi</name>
    <name type="common">Sandfly</name>
    <dbReference type="NCBI Taxonomy" id="29031"/>
    <lineage>
        <taxon>Eukaryota</taxon>
        <taxon>Metazoa</taxon>
        <taxon>Ecdysozoa</taxon>
        <taxon>Arthropoda</taxon>
        <taxon>Hexapoda</taxon>
        <taxon>Insecta</taxon>
        <taxon>Pterygota</taxon>
        <taxon>Neoptera</taxon>
        <taxon>Endopterygota</taxon>
        <taxon>Diptera</taxon>
        <taxon>Nematocera</taxon>
        <taxon>Psychodoidea</taxon>
        <taxon>Psychodidae</taxon>
        <taxon>Phlebotomus</taxon>
        <taxon>Phlebotomus</taxon>
    </lineage>
</organism>
<dbReference type="InterPro" id="IPR036869">
    <property type="entry name" value="J_dom_sf"/>
</dbReference>
<dbReference type="CDD" id="cd06257">
    <property type="entry name" value="DnaJ"/>
    <property type="match status" value="1"/>
</dbReference>
<dbReference type="AlphaFoldDB" id="A0A1B0DA58"/>
<dbReference type="SUPFAM" id="SSF46565">
    <property type="entry name" value="Chaperone J-domain"/>
    <property type="match status" value="1"/>
</dbReference>
<dbReference type="PROSITE" id="PS50076">
    <property type="entry name" value="DNAJ_2"/>
    <property type="match status" value="1"/>
</dbReference>
<dbReference type="VEuPathDB" id="VectorBase:PPAPM1_006969"/>
<dbReference type="Gene3D" id="1.10.287.110">
    <property type="entry name" value="DnaJ domain"/>
    <property type="match status" value="1"/>
</dbReference>
<dbReference type="PRINTS" id="PR00625">
    <property type="entry name" value="JDOMAIN"/>
</dbReference>
<name>A0A1B0DA58_PHLPP</name>
<sequence length="204" mass="23824">GGTITKIRNIISDTSNERQERESIPIGSDAQQINKIIDREVLPEVPQWTQKQADIVMRLSQAKNFYELLDVPKTANEHEIRTAYKKLALQVHPDKNYAPGANEIFQRLASAVATLTDPEKRDFYNLRNGWIFLPSRDSAEYKQAQEVFYASKNAAEEIYKKMFQDGESVSRNKEQRNRENMWYTFAFVIIFFLILYSYDKKLQS</sequence>
<dbReference type="EnsemblMetazoa" id="PPAI004563-RA">
    <property type="protein sequence ID" value="PPAI004563-PA"/>
    <property type="gene ID" value="PPAI004563"/>
</dbReference>
<reference evidence="1" key="1">
    <citation type="submission" date="2022-08" db="UniProtKB">
        <authorList>
            <consortium name="EnsemblMetazoa"/>
        </authorList>
    </citation>
    <scope>IDENTIFICATION</scope>
    <source>
        <strain evidence="1">Israel</strain>
    </source>
</reference>
<dbReference type="EMBL" id="AJVK01028847">
    <property type="status" value="NOT_ANNOTATED_CDS"/>
    <property type="molecule type" value="Genomic_DNA"/>
</dbReference>
<proteinExistence type="predicted"/>
<dbReference type="SMART" id="SM00271">
    <property type="entry name" value="DnaJ"/>
    <property type="match status" value="1"/>
</dbReference>
<dbReference type="Pfam" id="PF00226">
    <property type="entry name" value="DnaJ"/>
    <property type="match status" value="1"/>
</dbReference>
<dbReference type="GO" id="GO:0071218">
    <property type="term" value="P:cellular response to misfolded protein"/>
    <property type="evidence" value="ECO:0007669"/>
    <property type="project" value="TreeGrafter"/>
</dbReference>
<dbReference type="GO" id="GO:0005789">
    <property type="term" value="C:endoplasmic reticulum membrane"/>
    <property type="evidence" value="ECO:0007669"/>
    <property type="project" value="TreeGrafter"/>
</dbReference>
<dbReference type="InterPro" id="IPR001623">
    <property type="entry name" value="DnaJ_domain"/>
</dbReference>